<evidence type="ECO:0000256" key="1">
    <source>
        <dbReference type="ARBA" id="ARBA00023004"/>
    </source>
</evidence>
<gene>
    <name evidence="3" type="ORF">EOE67_10325</name>
</gene>
<dbReference type="Pfam" id="PF04023">
    <property type="entry name" value="FeoA"/>
    <property type="match status" value="1"/>
</dbReference>
<dbReference type="OrthoDB" id="5770927at2"/>
<evidence type="ECO:0000313" key="3">
    <source>
        <dbReference type="EMBL" id="RVU37571.1"/>
    </source>
</evidence>
<sequence length="78" mass="8489">MLTLWDAPKGASVTITGLKQGLHQLVLNRLSEMGLDQGQTVLCLRRSPFNGPVVVAIADCVYSLEQQIASHIFIQPLS</sequence>
<dbReference type="Gene3D" id="2.30.30.90">
    <property type="match status" value="1"/>
</dbReference>
<dbReference type="GO" id="GO:0046914">
    <property type="term" value="F:transition metal ion binding"/>
    <property type="evidence" value="ECO:0007669"/>
    <property type="project" value="InterPro"/>
</dbReference>
<reference evidence="3 4" key="1">
    <citation type="submission" date="2019-01" db="EMBL/GenBank/DDBJ databases">
        <authorList>
            <person name="Chen W.-M."/>
        </authorList>
    </citation>
    <scope>NUCLEOTIDE SEQUENCE [LARGE SCALE GENOMIC DNA]</scope>
    <source>
        <strain evidence="3 4">KYPC3</strain>
    </source>
</reference>
<dbReference type="SUPFAM" id="SSF50037">
    <property type="entry name" value="C-terminal domain of transcriptional repressors"/>
    <property type="match status" value="1"/>
</dbReference>
<evidence type="ECO:0000313" key="4">
    <source>
        <dbReference type="Proteomes" id="UP000283077"/>
    </source>
</evidence>
<proteinExistence type="predicted"/>
<accession>A0A437QSU4</accession>
<dbReference type="EMBL" id="SACS01000009">
    <property type="protein sequence ID" value="RVU37571.1"/>
    <property type="molecule type" value="Genomic_DNA"/>
</dbReference>
<feature type="domain" description="Ferrous iron transporter FeoA-like" evidence="2">
    <location>
        <begin position="2"/>
        <end position="76"/>
    </location>
</feature>
<comment type="caution">
    <text evidence="3">The sequence shown here is derived from an EMBL/GenBank/DDBJ whole genome shotgun (WGS) entry which is preliminary data.</text>
</comment>
<keyword evidence="4" id="KW-1185">Reference proteome</keyword>
<evidence type="ECO:0000259" key="2">
    <source>
        <dbReference type="SMART" id="SM00899"/>
    </source>
</evidence>
<dbReference type="InterPro" id="IPR007167">
    <property type="entry name" value="Fe-transptr_FeoA-like"/>
</dbReference>
<dbReference type="RefSeq" id="WP_127699005.1">
    <property type="nucleotide sequence ID" value="NZ_SACS01000009.1"/>
</dbReference>
<dbReference type="InterPro" id="IPR008988">
    <property type="entry name" value="Transcriptional_repressor_C"/>
</dbReference>
<dbReference type="Proteomes" id="UP000283077">
    <property type="component" value="Unassembled WGS sequence"/>
</dbReference>
<dbReference type="SMART" id="SM00899">
    <property type="entry name" value="FeoA"/>
    <property type="match status" value="1"/>
</dbReference>
<dbReference type="AlphaFoldDB" id="A0A437QSU4"/>
<name>A0A437QSU4_9GAMM</name>
<protein>
    <submittedName>
        <fullName evidence="3">Ferrous iron transport protein A</fullName>
    </submittedName>
</protein>
<keyword evidence="1" id="KW-0408">Iron</keyword>
<organism evidence="3 4">
    <name type="scientific">Rheinheimera riviphila</name>
    <dbReference type="NCBI Taxonomy" id="1834037"/>
    <lineage>
        <taxon>Bacteria</taxon>
        <taxon>Pseudomonadati</taxon>
        <taxon>Pseudomonadota</taxon>
        <taxon>Gammaproteobacteria</taxon>
        <taxon>Chromatiales</taxon>
        <taxon>Chromatiaceae</taxon>
        <taxon>Rheinheimera</taxon>
    </lineage>
</organism>
<dbReference type="InterPro" id="IPR038157">
    <property type="entry name" value="FeoA_core_dom"/>
</dbReference>